<organism evidence="4 5">
    <name type="scientific">Candidatus Methanoperedens nitratireducens</name>
    <dbReference type="NCBI Taxonomy" id="1392998"/>
    <lineage>
        <taxon>Archaea</taxon>
        <taxon>Methanobacteriati</taxon>
        <taxon>Methanobacteriota</taxon>
        <taxon>Stenosarchaea group</taxon>
        <taxon>Methanomicrobia</taxon>
        <taxon>Methanosarcinales</taxon>
        <taxon>ANME-2 cluster</taxon>
        <taxon>Candidatus Methanoperedentaceae</taxon>
        <taxon>Candidatus Methanoperedens</taxon>
    </lineage>
</organism>
<dbReference type="InterPro" id="IPR036409">
    <property type="entry name" value="Aldolase_II/adducin_N_sf"/>
</dbReference>
<evidence type="ECO:0000256" key="2">
    <source>
        <dbReference type="ARBA" id="ARBA00023239"/>
    </source>
</evidence>
<dbReference type="PANTHER" id="PTHR22789">
    <property type="entry name" value="FUCULOSE PHOSPHATE ALDOLASE"/>
    <property type="match status" value="1"/>
</dbReference>
<dbReference type="SUPFAM" id="SSF53639">
    <property type="entry name" value="AraD/HMP-PK domain-like"/>
    <property type="match status" value="1"/>
</dbReference>
<dbReference type="AlphaFoldDB" id="A0A0P8A4E8"/>
<dbReference type="Gene3D" id="3.40.225.10">
    <property type="entry name" value="Class II aldolase/adducin N-terminal domain"/>
    <property type="match status" value="1"/>
</dbReference>
<comment type="caution">
    <text evidence="4">The sequence shown here is derived from an EMBL/GenBank/DDBJ whole genome shotgun (WGS) entry which is preliminary data.</text>
</comment>
<sequence>MALSKYQEIRDFAKFGKKLVDSGLVESQFGNISIRNGDKMLITRTGVHLDEINKNSVVELDIDKSSNLDTIASSETIVHRTIYKNTPALTIIHAHPFFSVIESMLVENETIVPINIEGEYFLQEIPVVKGATGSPGLADKTSQALRTHKGVIVFGHGTFSAGKTLEEAYFITALVEQSCKMKYYLDMAKRSIMH</sequence>
<protein>
    <submittedName>
        <fullName evidence="4">L-fuculose-phosphate aldolase</fullName>
    </submittedName>
</protein>
<evidence type="ECO:0000256" key="1">
    <source>
        <dbReference type="ARBA" id="ARBA00022723"/>
    </source>
</evidence>
<gene>
    <name evidence="4" type="ORF">MPEBLZ_04117</name>
</gene>
<dbReference type="Pfam" id="PF00596">
    <property type="entry name" value="Aldolase_II"/>
    <property type="match status" value="1"/>
</dbReference>
<dbReference type="UniPathway" id="UPA00071"/>
<evidence type="ECO:0000313" key="4">
    <source>
        <dbReference type="EMBL" id="KPQ41336.1"/>
    </source>
</evidence>
<evidence type="ECO:0000259" key="3">
    <source>
        <dbReference type="SMART" id="SM01007"/>
    </source>
</evidence>
<keyword evidence="1" id="KW-0479">Metal-binding</keyword>
<dbReference type="InterPro" id="IPR001303">
    <property type="entry name" value="Aldolase_II/adducin_N"/>
</dbReference>
<dbReference type="GO" id="GO:0046872">
    <property type="term" value="F:metal ion binding"/>
    <property type="evidence" value="ECO:0007669"/>
    <property type="project" value="UniProtKB-KW"/>
</dbReference>
<accession>A0A0P8A4E8</accession>
<evidence type="ECO:0000313" key="5">
    <source>
        <dbReference type="Proteomes" id="UP000050360"/>
    </source>
</evidence>
<dbReference type="GO" id="GO:0016832">
    <property type="term" value="F:aldehyde-lyase activity"/>
    <property type="evidence" value="ECO:0007669"/>
    <property type="project" value="TreeGrafter"/>
</dbReference>
<feature type="domain" description="Class II aldolase/adducin N-terminal" evidence="3">
    <location>
        <begin position="10"/>
        <end position="183"/>
    </location>
</feature>
<dbReference type="PANTHER" id="PTHR22789:SF0">
    <property type="entry name" value="3-OXO-TETRONATE 4-PHOSPHATE DECARBOXYLASE-RELATED"/>
    <property type="match status" value="1"/>
</dbReference>
<dbReference type="GO" id="GO:0019323">
    <property type="term" value="P:pentose catabolic process"/>
    <property type="evidence" value="ECO:0007669"/>
    <property type="project" value="TreeGrafter"/>
</dbReference>
<dbReference type="Proteomes" id="UP000050360">
    <property type="component" value="Unassembled WGS sequence"/>
</dbReference>
<dbReference type="SMART" id="SM01007">
    <property type="entry name" value="Aldolase_II"/>
    <property type="match status" value="1"/>
</dbReference>
<dbReference type="GO" id="GO:0005829">
    <property type="term" value="C:cytosol"/>
    <property type="evidence" value="ECO:0007669"/>
    <property type="project" value="TreeGrafter"/>
</dbReference>
<proteinExistence type="predicted"/>
<name>A0A0P8A4E8_9EURY</name>
<keyword evidence="2" id="KW-0456">Lyase</keyword>
<dbReference type="EMBL" id="LKCM01000372">
    <property type="protein sequence ID" value="KPQ41336.1"/>
    <property type="molecule type" value="Genomic_DNA"/>
</dbReference>
<reference evidence="4 5" key="1">
    <citation type="submission" date="2015-09" db="EMBL/GenBank/DDBJ databases">
        <title>A metagenomics-based metabolic model of nitrate-dependent anaerobic oxidation of methane by Methanoperedens-like archaea.</title>
        <authorList>
            <person name="Arshad A."/>
            <person name="Speth D.R."/>
            <person name="De Graaf R.M."/>
            <person name="Op Den Camp H.J."/>
            <person name="Jetten M.S."/>
            <person name="Welte C.U."/>
        </authorList>
    </citation>
    <scope>NUCLEOTIDE SEQUENCE [LARGE SCALE GENOMIC DNA]</scope>
</reference>
<dbReference type="NCBIfam" id="NF006413">
    <property type="entry name" value="PRK08660.1"/>
    <property type="match status" value="1"/>
</dbReference>
<dbReference type="InterPro" id="IPR050197">
    <property type="entry name" value="Aldolase_class_II_sugar_metab"/>
</dbReference>